<organism evidence="2 3">
    <name type="scientific">Roseobacter phage RDJL Phi 1</name>
    <dbReference type="NCBI Taxonomy" id="562742"/>
    <lineage>
        <taxon>Viruses</taxon>
        <taxon>Duplodnaviria</taxon>
        <taxon>Heunggongvirae</taxon>
        <taxon>Uroviricota</taxon>
        <taxon>Caudoviricetes</taxon>
        <taxon>Xiamenvirus</taxon>
        <taxon>Xiamenvirus RDJL1</taxon>
    </lineage>
</organism>
<feature type="compositionally biased region" description="Acidic residues" evidence="1">
    <location>
        <begin position="461"/>
        <end position="479"/>
    </location>
</feature>
<sequence length="479" mass="52606">MAPKPLEALGSLFQRKKTSPTDTAGAPGVAVHGGVIQVEEKNANLASREERYKTYSEILANTSIVAAGTRYFLNLTAKAEWGFTPSEKDTDGKFAELAEEILTKDPKTPWHRIVRRAAMYRFYGFSVQEWTARRRDDGILTFADVAPRAQSTITKWDLLDDGSVQGIVQQSPQTMAELYIPRQKVLYLVDDTLSDSPEGLGLFRHLAAPAQRLARYEQLEGFGFETDLRGIPVGRAPFTDLAAAVTAGEITQAQRIAIEKPLRDFIQNHVKSAKLGMLLDSITYETKDEAGRPSSAKQWEIELLKGSATSFKENAEAIERINREVARILGVEQLLLGEGSGSYALSADKTSSFFLLVDGALTEIREAVADDLLTTIWQLNGWDPDMKPELTTEAVRHTDVQEVAAVLRDMASAGAVLDLNDPIINEVRDLLGLSHAPEQEDLGGDEDAALTGNSGKKEEEGSVEDGEEDLPEDETQEGR</sequence>
<dbReference type="RefSeq" id="YP_004421835.1">
    <property type="nucleotide sequence ID" value="NC_015466.1"/>
</dbReference>
<evidence type="ECO:0000256" key="1">
    <source>
        <dbReference type="SAM" id="MobiDB-lite"/>
    </source>
</evidence>
<evidence type="ECO:0000313" key="3">
    <source>
        <dbReference type="Proteomes" id="UP000008742"/>
    </source>
</evidence>
<feature type="region of interest" description="Disordered" evidence="1">
    <location>
        <begin position="436"/>
        <end position="479"/>
    </location>
</feature>
<dbReference type="KEGG" id="vg:10511804"/>
<proteinExistence type="predicted"/>
<dbReference type="InterPro" id="IPR009279">
    <property type="entry name" value="Portal_Mu"/>
</dbReference>
<keyword evidence="3" id="KW-1185">Reference proteome</keyword>
<evidence type="ECO:0000313" key="2">
    <source>
        <dbReference type="EMBL" id="ADK73468.1"/>
    </source>
</evidence>
<dbReference type="EMBL" id="HM151342">
    <property type="protein sequence ID" value="ADK73468.1"/>
    <property type="molecule type" value="Genomic_DNA"/>
</dbReference>
<dbReference type="Pfam" id="PF06074">
    <property type="entry name" value="Portal_Mu"/>
    <property type="match status" value="2"/>
</dbReference>
<dbReference type="OrthoDB" id="2427at10239"/>
<accession>F4YXS8</accession>
<gene>
    <name evidence="2" type="ORF">RDJLphi1_gp67</name>
</gene>
<reference evidence="2 3" key="2">
    <citation type="journal article" date="2011" name="Virol. J.">
        <title>Complete genome sequence of a marine roseophage provides evidence into the evolution of gene transfer agents in alphaproteobacteria.</title>
        <authorList>
            <person name="Huang S."/>
            <person name="Zhang Y."/>
            <person name="Chen F."/>
            <person name="Jiao N."/>
        </authorList>
    </citation>
    <scope>NUCLEOTIDE SEQUENCE [LARGE SCALE GENOMIC DNA]</scope>
</reference>
<protein>
    <recommendedName>
        <fullName evidence="4">Portal protein</fullName>
    </recommendedName>
</protein>
<feature type="compositionally biased region" description="Acidic residues" evidence="1">
    <location>
        <begin position="439"/>
        <end position="448"/>
    </location>
</feature>
<name>F4YXS8_9CAUD</name>
<dbReference type="GeneID" id="10511804"/>
<evidence type="ECO:0008006" key="4">
    <source>
        <dbReference type="Google" id="ProtNLM"/>
    </source>
</evidence>
<reference evidence="2 3" key="1">
    <citation type="journal article" date="2009" name="Appl. Environ. Microbiol.">
        <title>Roseophage RDJL Phi1, infecting the aerobic anoxygenic phototrophic bacterium Roseobacter denitrificans OCh114.</title>
        <authorList>
            <person name="Zhang Y."/>
            <person name="Jiao N."/>
        </authorList>
    </citation>
    <scope>NUCLEOTIDE SEQUENCE [LARGE SCALE GENOMIC DNA]</scope>
</reference>
<dbReference type="Proteomes" id="UP000008742">
    <property type="component" value="Segment"/>
</dbReference>